<evidence type="ECO:0000259" key="2">
    <source>
        <dbReference type="PROSITE" id="PS51388"/>
    </source>
</evidence>
<evidence type="ECO:0000313" key="3">
    <source>
        <dbReference type="EMBL" id="CEG05027.1"/>
    </source>
</evidence>
<dbReference type="PROSITE" id="PS51388">
    <property type="entry name" value="GED"/>
    <property type="match status" value="1"/>
</dbReference>
<feature type="domain" description="GED" evidence="2">
    <location>
        <begin position="1"/>
        <end position="45"/>
    </location>
</feature>
<organism evidence="3">
    <name type="scientific">Fusarium clavum</name>
    <dbReference type="NCBI Taxonomy" id="2594811"/>
    <lineage>
        <taxon>Eukaryota</taxon>
        <taxon>Fungi</taxon>
        <taxon>Dikarya</taxon>
        <taxon>Ascomycota</taxon>
        <taxon>Pezizomycotina</taxon>
        <taxon>Sordariomycetes</taxon>
        <taxon>Hypocreomycetidae</taxon>
        <taxon>Hypocreales</taxon>
        <taxon>Nectriaceae</taxon>
        <taxon>Fusarium</taxon>
        <taxon>Fusarium incarnatum-equiseti species complex</taxon>
    </lineage>
</organism>
<feature type="region of interest" description="Disordered" evidence="1">
    <location>
        <begin position="1"/>
        <end position="20"/>
    </location>
</feature>
<dbReference type="EMBL" id="CBMI010002726">
    <property type="protein sequence ID" value="CEG05027.1"/>
    <property type="molecule type" value="Genomic_DNA"/>
</dbReference>
<reference evidence="3" key="1">
    <citation type="submission" date="2013-05" db="EMBL/GenBank/DDBJ databases">
        <title>Draft genome sequences of six wheat associated Fusarium spp. isolates.</title>
        <authorList>
            <person name="Moolhuijzen P.M."/>
            <person name="Manners J.M."/>
            <person name="Wilcox S."/>
            <person name="Bellgard M.I."/>
            <person name="Gardiner D.M."/>
        </authorList>
    </citation>
    <scope>NUCLEOTIDE SEQUENCE</scope>
    <source>
        <strain evidence="3">CS3069</strain>
    </source>
</reference>
<name>A0A090MJ38_9HYPO</name>
<evidence type="ECO:0000256" key="1">
    <source>
        <dbReference type="SAM" id="MobiDB-lite"/>
    </source>
</evidence>
<dbReference type="EMBL" id="HG319596">
    <property type="protein sequence ID" value="CEG05861.1"/>
    <property type="molecule type" value="Genomic_DNA"/>
</dbReference>
<gene>
    <name evidence="3" type="ORF">BN850_0090280</name>
</gene>
<sequence length="114" mass="12910">MGEEDLHLLAGETPESSMERERLKVKQDILEKGLQDIKGFHKRRAIVDLVQHEDIASEDSEQVSAIIRGRFEQTSDISSSAKADSDMFSTEDPEEVREQTARLRHLLRASGTDM</sequence>
<accession>A0A090MJ38</accession>
<protein>
    <submittedName>
        <fullName evidence="3">WGS project CBMI000000000 data, contig CS3069_c002728</fullName>
    </submittedName>
</protein>
<dbReference type="InterPro" id="IPR020850">
    <property type="entry name" value="GED_dom"/>
</dbReference>
<feature type="region of interest" description="Disordered" evidence="1">
    <location>
        <begin position="74"/>
        <end position="98"/>
    </location>
</feature>
<dbReference type="AlphaFoldDB" id="A0A090MJ38"/>
<proteinExistence type="predicted"/>